<comment type="catalytic activity">
    <reaction evidence="1">
        <text>ATP + protein L-histidine = ADP + protein N-phospho-L-histidine.</text>
        <dbReference type="EC" id="2.7.13.3"/>
    </reaction>
</comment>
<keyword evidence="6" id="KW-0547">Nucleotide-binding</keyword>
<evidence type="ECO:0000259" key="10">
    <source>
        <dbReference type="PROSITE" id="PS50109"/>
    </source>
</evidence>
<comment type="subcellular location">
    <subcellularLocation>
        <location evidence="2">Membrane</location>
    </subcellularLocation>
</comment>
<dbReference type="PROSITE" id="PS50109">
    <property type="entry name" value="HIS_KIN"/>
    <property type="match status" value="1"/>
</dbReference>
<keyword evidence="8" id="KW-0067">ATP-binding</keyword>
<dbReference type="SMART" id="SM00387">
    <property type="entry name" value="HATPase_c"/>
    <property type="match status" value="1"/>
</dbReference>
<dbReference type="AlphaFoldDB" id="A0A1C1A1H6"/>
<evidence type="ECO:0000313" key="12">
    <source>
        <dbReference type="Proteomes" id="UP000093309"/>
    </source>
</evidence>
<keyword evidence="9" id="KW-0902">Two-component regulatory system</keyword>
<dbReference type="InterPro" id="IPR003594">
    <property type="entry name" value="HATPase_dom"/>
</dbReference>
<evidence type="ECO:0000256" key="2">
    <source>
        <dbReference type="ARBA" id="ARBA00004370"/>
    </source>
</evidence>
<dbReference type="GO" id="GO:0005524">
    <property type="term" value="F:ATP binding"/>
    <property type="evidence" value="ECO:0007669"/>
    <property type="project" value="UniProtKB-KW"/>
</dbReference>
<dbReference type="EC" id="2.7.13.3" evidence="3"/>
<name>A0A1C1A1H6_9BACL</name>
<evidence type="ECO:0000313" key="11">
    <source>
        <dbReference type="EMBL" id="OCT14382.1"/>
    </source>
</evidence>
<feature type="domain" description="Histidine kinase" evidence="10">
    <location>
        <begin position="1"/>
        <end position="98"/>
    </location>
</feature>
<organism evidence="11 12">
    <name type="scientific">Paenibacillus pectinilyticus</name>
    <dbReference type="NCBI Taxonomy" id="512399"/>
    <lineage>
        <taxon>Bacteria</taxon>
        <taxon>Bacillati</taxon>
        <taxon>Bacillota</taxon>
        <taxon>Bacilli</taxon>
        <taxon>Bacillales</taxon>
        <taxon>Paenibacillaceae</taxon>
        <taxon>Paenibacillus</taxon>
    </lineage>
</organism>
<reference evidence="12" key="1">
    <citation type="submission" date="2016-05" db="EMBL/GenBank/DDBJ databases">
        <title>Paenibacillus oryzae. sp. nov., isolated from the rice root.</title>
        <authorList>
            <person name="Zhang J."/>
            <person name="Zhang X."/>
        </authorList>
    </citation>
    <scope>NUCLEOTIDE SEQUENCE [LARGE SCALE GENOMIC DNA]</scope>
    <source>
        <strain evidence="12">KCTC13222</strain>
    </source>
</reference>
<dbReference type="Proteomes" id="UP000093309">
    <property type="component" value="Unassembled WGS sequence"/>
</dbReference>
<dbReference type="GO" id="GO:0000155">
    <property type="term" value="F:phosphorelay sensor kinase activity"/>
    <property type="evidence" value="ECO:0007669"/>
    <property type="project" value="TreeGrafter"/>
</dbReference>
<dbReference type="SUPFAM" id="SSF55874">
    <property type="entry name" value="ATPase domain of HSP90 chaperone/DNA topoisomerase II/histidine kinase"/>
    <property type="match status" value="1"/>
</dbReference>
<evidence type="ECO:0000256" key="9">
    <source>
        <dbReference type="ARBA" id="ARBA00023012"/>
    </source>
</evidence>
<dbReference type="GO" id="GO:0005886">
    <property type="term" value="C:plasma membrane"/>
    <property type="evidence" value="ECO:0007669"/>
    <property type="project" value="TreeGrafter"/>
</dbReference>
<dbReference type="CDD" id="cd00075">
    <property type="entry name" value="HATPase"/>
    <property type="match status" value="1"/>
</dbReference>
<evidence type="ECO:0000256" key="6">
    <source>
        <dbReference type="ARBA" id="ARBA00022741"/>
    </source>
</evidence>
<protein>
    <recommendedName>
        <fullName evidence="3">histidine kinase</fullName>
        <ecNumber evidence="3">2.7.13.3</ecNumber>
    </recommendedName>
</protein>
<keyword evidence="4" id="KW-0597">Phosphoprotein</keyword>
<proteinExistence type="predicted"/>
<dbReference type="PRINTS" id="PR00344">
    <property type="entry name" value="BCTRLSENSOR"/>
</dbReference>
<comment type="caution">
    <text evidence="11">The sequence shown here is derived from an EMBL/GenBank/DDBJ whole genome shotgun (WGS) entry which is preliminary data.</text>
</comment>
<dbReference type="Gene3D" id="3.30.565.10">
    <property type="entry name" value="Histidine kinase-like ATPase, C-terminal domain"/>
    <property type="match status" value="1"/>
</dbReference>
<keyword evidence="5" id="KW-0808">Transferase</keyword>
<dbReference type="PANTHER" id="PTHR45453">
    <property type="entry name" value="PHOSPHATE REGULON SENSOR PROTEIN PHOR"/>
    <property type="match status" value="1"/>
</dbReference>
<dbReference type="GO" id="GO:0016036">
    <property type="term" value="P:cellular response to phosphate starvation"/>
    <property type="evidence" value="ECO:0007669"/>
    <property type="project" value="TreeGrafter"/>
</dbReference>
<dbReference type="GO" id="GO:0004721">
    <property type="term" value="F:phosphoprotein phosphatase activity"/>
    <property type="evidence" value="ECO:0007669"/>
    <property type="project" value="TreeGrafter"/>
</dbReference>
<dbReference type="PANTHER" id="PTHR45453:SF1">
    <property type="entry name" value="PHOSPHATE REGULON SENSOR PROTEIN PHOR"/>
    <property type="match status" value="1"/>
</dbReference>
<sequence length="104" mass="11658">MDNALKYANHRIDIYLEHQESHVCIRIVDDGIGNPSEFLPFIFDRFYRVDRSRSRQTGGSGLGLAIAKSIVTLHGGTIQLNSEWNCGTEVIISLPMKNPLTIKS</sequence>
<dbReference type="Pfam" id="PF02518">
    <property type="entry name" value="HATPase_c"/>
    <property type="match status" value="1"/>
</dbReference>
<dbReference type="EMBL" id="LYPC01000020">
    <property type="protein sequence ID" value="OCT14382.1"/>
    <property type="molecule type" value="Genomic_DNA"/>
</dbReference>
<dbReference type="InterPro" id="IPR005467">
    <property type="entry name" value="His_kinase_dom"/>
</dbReference>
<evidence type="ECO:0000256" key="8">
    <source>
        <dbReference type="ARBA" id="ARBA00022840"/>
    </source>
</evidence>
<dbReference type="InterPro" id="IPR050351">
    <property type="entry name" value="BphY/WalK/GraS-like"/>
</dbReference>
<evidence type="ECO:0000256" key="3">
    <source>
        <dbReference type="ARBA" id="ARBA00012438"/>
    </source>
</evidence>
<dbReference type="STRING" id="512399.A8709_26570"/>
<evidence type="ECO:0000256" key="1">
    <source>
        <dbReference type="ARBA" id="ARBA00000085"/>
    </source>
</evidence>
<dbReference type="InterPro" id="IPR036890">
    <property type="entry name" value="HATPase_C_sf"/>
</dbReference>
<dbReference type="InterPro" id="IPR004358">
    <property type="entry name" value="Sig_transdc_His_kin-like_C"/>
</dbReference>
<accession>A0A1C1A1H6</accession>
<evidence type="ECO:0000256" key="5">
    <source>
        <dbReference type="ARBA" id="ARBA00022679"/>
    </source>
</evidence>
<keyword evidence="12" id="KW-1185">Reference proteome</keyword>
<keyword evidence="7" id="KW-0418">Kinase</keyword>
<evidence type="ECO:0000256" key="4">
    <source>
        <dbReference type="ARBA" id="ARBA00022553"/>
    </source>
</evidence>
<gene>
    <name evidence="11" type="ORF">A8709_26570</name>
</gene>
<evidence type="ECO:0000256" key="7">
    <source>
        <dbReference type="ARBA" id="ARBA00022777"/>
    </source>
</evidence>